<name>A0A7W3P5D3_9ACTN</name>
<dbReference type="GO" id="GO:0003700">
    <property type="term" value="F:DNA-binding transcription factor activity"/>
    <property type="evidence" value="ECO:0007669"/>
    <property type="project" value="InterPro"/>
</dbReference>
<keyword evidence="4" id="KW-1185">Reference proteome</keyword>
<gene>
    <name evidence="3" type="ORF">FHX74_001464</name>
</gene>
<dbReference type="RefSeq" id="WP_182559410.1">
    <property type="nucleotide sequence ID" value="NZ_JACGWT010000002.1"/>
</dbReference>
<reference evidence="3 4" key="1">
    <citation type="submission" date="2020-07" db="EMBL/GenBank/DDBJ databases">
        <title>Sequencing the genomes of 1000 actinobacteria strains.</title>
        <authorList>
            <person name="Klenk H.-P."/>
        </authorList>
    </citation>
    <scope>NUCLEOTIDE SEQUENCE [LARGE SCALE GENOMIC DNA]</scope>
    <source>
        <strain evidence="3 4">DSM 100723</strain>
    </source>
</reference>
<protein>
    <submittedName>
        <fullName evidence="3">AraC-like DNA-binding protein</fullName>
    </submittedName>
</protein>
<dbReference type="PROSITE" id="PS51674">
    <property type="entry name" value="4FE4S_WBL"/>
    <property type="match status" value="1"/>
</dbReference>
<evidence type="ECO:0000259" key="2">
    <source>
        <dbReference type="PROSITE" id="PS51674"/>
    </source>
</evidence>
<keyword evidence="3" id="KW-0238">DNA-binding</keyword>
<dbReference type="Pfam" id="PF04545">
    <property type="entry name" value="Sigma70_r4"/>
    <property type="match status" value="1"/>
</dbReference>
<dbReference type="AlphaFoldDB" id="A0A7W3P5D3"/>
<comment type="caution">
    <text evidence="3">The sequence shown here is derived from an EMBL/GenBank/DDBJ whole genome shotgun (WGS) entry which is preliminary data.</text>
</comment>
<dbReference type="InterPro" id="IPR007630">
    <property type="entry name" value="RNA_pol_sigma70_r4"/>
</dbReference>
<dbReference type="InterPro" id="IPR034768">
    <property type="entry name" value="4FE4S_WBL"/>
</dbReference>
<dbReference type="Proteomes" id="UP000523079">
    <property type="component" value="Unassembled WGS sequence"/>
</dbReference>
<evidence type="ECO:0000256" key="1">
    <source>
        <dbReference type="SAM" id="MobiDB-lite"/>
    </source>
</evidence>
<sequence>MIAPQTHPTTVSDTRSTATRPGSTPCVTFAGLFQDRLLEEPPSNSAPAAERRRYAALVEQAAEICAACPVQARCLYTAVVEHDVAGFVGGTTPRQRAEIRKRLGVEVAPEDFDTLAGVTAPNREVDHAEVVRLRAANPQETLEQIAQRLGCSLSTVKRHLRRARAEAAAESDPDRVTVLRREPRTSPAQVLAVTAAVLGTGLLDQSAA</sequence>
<dbReference type="InterPro" id="IPR036388">
    <property type="entry name" value="WH-like_DNA-bd_sf"/>
</dbReference>
<dbReference type="EMBL" id="JACGWT010000002">
    <property type="protein sequence ID" value="MBA8793859.1"/>
    <property type="molecule type" value="Genomic_DNA"/>
</dbReference>
<accession>A0A7W3P5D3</accession>
<dbReference type="GO" id="GO:0006352">
    <property type="term" value="P:DNA-templated transcription initiation"/>
    <property type="evidence" value="ECO:0007669"/>
    <property type="project" value="InterPro"/>
</dbReference>
<proteinExistence type="predicted"/>
<feature type="region of interest" description="Disordered" evidence="1">
    <location>
        <begin position="1"/>
        <end position="23"/>
    </location>
</feature>
<dbReference type="GO" id="GO:0003677">
    <property type="term" value="F:DNA binding"/>
    <property type="evidence" value="ECO:0007669"/>
    <property type="project" value="UniProtKB-KW"/>
</dbReference>
<evidence type="ECO:0000313" key="3">
    <source>
        <dbReference type="EMBL" id="MBA8793859.1"/>
    </source>
</evidence>
<dbReference type="Pfam" id="PF02467">
    <property type="entry name" value="Whib"/>
    <property type="match status" value="1"/>
</dbReference>
<organism evidence="3 4">
    <name type="scientific">Microlunatus kandeliicorticis</name>
    <dbReference type="NCBI Taxonomy" id="1759536"/>
    <lineage>
        <taxon>Bacteria</taxon>
        <taxon>Bacillati</taxon>
        <taxon>Actinomycetota</taxon>
        <taxon>Actinomycetes</taxon>
        <taxon>Propionibacteriales</taxon>
        <taxon>Propionibacteriaceae</taxon>
        <taxon>Microlunatus</taxon>
    </lineage>
</organism>
<feature type="domain" description="4Fe-4S Wbl-type" evidence="2">
    <location>
        <begin position="25"/>
        <end position="98"/>
    </location>
</feature>
<evidence type="ECO:0000313" key="4">
    <source>
        <dbReference type="Proteomes" id="UP000523079"/>
    </source>
</evidence>
<dbReference type="Gene3D" id="1.10.10.10">
    <property type="entry name" value="Winged helix-like DNA-binding domain superfamily/Winged helix DNA-binding domain"/>
    <property type="match status" value="1"/>
</dbReference>